<accession>A0ABQ7MNH7</accession>
<keyword evidence="1" id="KW-0732">Signal</keyword>
<name>A0ABQ7MNH7_BRACM</name>
<evidence type="ECO:0000313" key="3">
    <source>
        <dbReference type="Proteomes" id="UP000823674"/>
    </source>
</evidence>
<sequence>MKQTIPMPVLFLLLLLFWDETPAPPSKMSNNVIHNNTSLTTATIFHTNDHEIKNTISARKDQKLFRDLMHLWIR</sequence>
<reference evidence="2 3" key="1">
    <citation type="submission" date="2021-03" db="EMBL/GenBank/DDBJ databases">
        <authorList>
            <person name="King G.J."/>
            <person name="Bancroft I."/>
            <person name="Baten A."/>
            <person name="Bloomfield J."/>
            <person name="Borpatragohain P."/>
            <person name="He Z."/>
            <person name="Irish N."/>
            <person name="Irwin J."/>
            <person name="Liu K."/>
            <person name="Mauleon R.P."/>
            <person name="Moore J."/>
            <person name="Morris R."/>
            <person name="Ostergaard L."/>
            <person name="Wang B."/>
            <person name="Wells R."/>
        </authorList>
    </citation>
    <scope>NUCLEOTIDE SEQUENCE [LARGE SCALE GENOMIC DNA]</scope>
    <source>
        <strain evidence="2">R-o-18</strain>
        <tissue evidence="2">Leaf</tissue>
    </source>
</reference>
<organism evidence="2 3">
    <name type="scientific">Brassica rapa subsp. trilocularis</name>
    <dbReference type="NCBI Taxonomy" id="1813537"/>
    <lineage>
        <taxon>Eukaryota</taxon>
        <taxon>Viridiplantae</taxon>
        <taxon>Streptophyta</taxon>
        <taxon>Embryophyta</taxon>
        <taxon>Tracheophyta</taxon>
        <taxon>Spermatophyta</taxon>
        <taxon>Magnoliopsida</taxon>
        <taxon>eudicotyledons</taxon>
        <taxon>Gunneridae</taxon>
        <taxon>Pentapetalae</taxon>
        <taxon>rosids</taxon>
        <taxon>malvids</taxon>
        <taxon>Brassicales</taxon>
        <taxon>Brassicaceae</taxon>
        <taxon>Brassiceae</taxon>
        <taxon>Brassica</taxon>
    </lineage>
</organism>
<dbReference type="EMBL" id="JADBGQ010000004">
    <property type="protein sequence ID" value="KAG5399733.1"/>
    <property type="molecule type" value="Genomic_DNA"/>
</dbReference>
<feature type="chain" id="PRO_5046064208" evidence="1">
    <location>
        <begin position="24"/>
        <end position="74"/>
    </location>
</feature>
<evidence type="ECO:0000256" key="1">
    <source>
        <dbReference type="SAM" id="SignalP"/>
    </source>
</evidence>
<proteinExistence type="predicted"/>
<comment type="caution">
    <text evidence="2">The sequence shown here is derived from an EMBL/GenBank/DDBJ whole genome shotgun (WGS) entry which is preliminary data.</text>
</comment>
<dbReference type="Proteomes" id="UP000823674">
    <property type="component" value="Chromosome A04"/>
</dbReference>
<evidence type="ECO:0000313" key="2">
    <source>
        <dbReference type="EMBL" id="KAG5399733.1"/>
    </source>
</evidence>
<feature type="signal peptide" evidence="1">
    <location>
        <begin position="1"/>
        <end position="23"/>
    </location>
</feature>
<protein>
    <submittedName>
        <fullName evidence="2">Uncharacterized protein</fullName>
    </submittedName>
</protein>
<keyword evidence="3" id="KW-1185">Reference proteome</keyword>
<gene>
    <name evidence="2" type="primary">A04g500630.1_BraROA</name>
    <name evidence="2" type="ORF">IGI04_014340</name>
</gene>